<keyword evidence="2" id="KW-1185">Reference proteome</keyword>
<gene>
    <name evidence="1" type="ORF">GGR08_001446</name>
</gene>
<dbReference type="InterPro" id="IPR036597">
    <property type="entry name" value="Fido-like_dom_sf"/>
</dbReference>
<dbReference type="Proteomes" id="UP000585970">
    <property type="component" value="Unassembled WGS sequence"/>
</dbReference>
<organism evidence="1 2">
    <name type="scientific">Bartonella fuyuanensis</name>
    <dbReference type="NCBI Taxonomy" id="1460968"/>
    <lineage>
        <taxon>Bacteria</taxon>
        <taxon>Pseudomonadati</taxon>
        <taxon>Pseudomonadota</taxon>
        <taxon>Alphaproteobacteria</taxon>
        <taxon>Hyphomicrobiales</taxon>
        <taxon>Bartonellaceae</taxon>
        <taxon>Bartonella</taxon>
    </lineage>
</organism>
<protein>
    <submittedName>
        <fullName evidence="1">Uncharacterized protein</fullName>
    </submittedName>
</protein>
<dbReference type="AlphaFoldDB" id="A0A840E5R7"/>
<dbReference type="Gene3D" id="1.10.3290.10">
    <property type="entry name" value="Fido-like domain"/>
    <property type="match status" value="1"/>
</dbReference>
<dbReference type="EMBL" id="JACIFE010000022">
    <property type="protein sequence ID" value="MBB4077129.1"/>
    <property type="molecule type" value="Genomic_DNA"/>
</dbReference>
<reference evidence="1 2" key="1">
    <citation type="submission" date="2020-08" db="EMBL/GenBank/DDBJ databases">
        <title>Genomic Encyclopedia of Type Strains, Phase IV (KMG-IV): sequencing the most valuable type-strain genomes for metagenomic binning, comparative biology and taxonomic classification.</title>
        <authorList>
            <person name="Goeker M."/>
        </authorList>
    </citation>
    <scope>NUCLEOTIDE SEQUENCE [LARGE SCALE GENOMIC DNA]</scope>
    <source>
        <strain evidence="1 2">DSM 100694</strain>
    </source>
</reference>
<sequence length="120" mass="13892">MFFEKLGQVSGYPLDFSLATEKCIMLTSIASLKHHDKEIMKHLFDAISNPAKTLILKEFMDNMKTIRLDNDNIHQYFVLTAKKSQIHTGFYRNSGPNTFMFKTNRTFIIGNKKELTSIQI</sequence>
<comment type="caution">
    <text evidence="1">The sequence shown here is derived from an EMBL/GenBank/DDBJ whole genome shotgun (WGS) entry which is preliminary data.</text>
</comment>
<name>A0A840E5R7_9HYPH</name>
<dbReference type="RefSeq" id="WP_246350172.1">
    <property type="nucleotide sequence ID" value="NZ_JACIFE010000022.1"/>
</dbReference>
<proteinExistence type="predicted"/>
<dbReference type="InterPro" id="IPR012340">
    <property type="entry name" value="NA-bd_OB-fold"/>
</dbReference>
<accession>A0A840E5R7</accession>
<dbReference type="Gene3D" id="2.40.50.140">
    <property type="entry name" value="Nucleic acid-binding proteins"/>
    <property type="match status" value="1"/>
</dbReference>
<evidence type="ECO:0000313" key="1">
    <source>
        <dbReference type="EMBL" id="MBB4077129.1"/>
    </source>
</evidence>
<evidence type="ECO:0000313" key="2">
    <source>
        <dbReference type="Proteomes" id="UP000585970"/>
    </source>
</evidence>